<gene>
    <name evidence="1" type="ORF">BpHYR1_029141</name>
</gene>
<protein>
    <submittedName>
        <fullName evidence="1">Uncharacterized protein</fullName>
    </submittedName>
</protein>
<organism evidence="1 2">
    <name type="scientific">Brachionus plicatilis</name>
    <name type="common">Marine rotifer</name>
    <name type="synonym">Brachionus muelleri</name>
    <dbReference type="NCBI Taxonomy" id="10195"/>
    <lineage>
        <taxon>Eukaryota</taxon>
        <taxon>Metazoa</taxon>
        <taxon>Spiralia</taxon>
        <taxon>Gnathifera</taxon>
        <taxon>Rotifera</taxon>
        <taxon>Eurotatoria</taxon>
        <taxon>Monogononta</taxon>
        <taxon>Pseudotrocha</taxon>
        <taxon>Ploima</taxon>
        <taxon>Brachionidae</taxon>
        <taxon>Brachionus</taxon>
    </lineage>
</organism>
<dbReference type="Proteomes" id="UP000276133">
    <property type="component" value="Unassembled WGS sequence"/>
</dbReference>
<dbReference type="EMBL" id="REGN01005229">
    <property type="protein sequence ID" value="RNA14246.1"/>
    <property type="molecule type" value="Genomic_DNA"/>
</dbReference>
<dbReference type="AlphaFoldDB" id="A0A3M7QS74"/>
<comment type="caution">
    <text evidence="1">The sequence shown here is derived from an EMBL/GenBank/DDBJ whole genome shotgun (WGS) entry which is preliminary data.</text>
</comment>
<evidence type="ECO:0000313" key="1">
    <source>
        <dbReference type="EMBL" id="RNA14246.1"/>
    </source>
</evidence>
<reference evidence="1 2" key="1">
    <citation type="journal article" date="2018" name="Sci. Rep.">
        <title>Genomic signatures of local adaptation to the degree of environmental predictability in rotifers.</title>
        <authorList>
            <person name="Franch-Gras L."/>
            <person name="Hahn C."/>
            <person name="Garcia-Roger E.M."/>
            <person name="Carmona M.J."/>
            <person name="Serra M."/>
            <person name="Gomez A."/>
        </authorList>
    </citation>
    <scope>NUCLEOTIDE SEQUENCE [LARGE SCALE GENOMIC DNA]</scope>
    <source>
        <strain evidence="1">HYR1</strain>
    </source>
</reference>
<keyword evidence="2" id="KW-1185">Reference proteome</keyword>
<accession>A0A3M7QS74</accession>
<proteinExistence type="predicted"/>
<evidence type="ECO:0000313" key="2">
    <source>
        <dbReference type="Proteomes" id="UP000276133"/>
    </source>
</evidence>
<sequence length="60" mass="7315">MLDFRSYDRFYPVEQDTRLFLVSTEIMSVVNRFQLSTTLFDKNRVDSTKKKFQSTRVDWK</sequence>
<name>A0A3M7QS74_BRAPC</name>